<evidence type="ECO:0000313" key="2">
    <source>
        <dbReference type="Proteomes" id="UP000296216"/>
    </source>
</evidence>
<dbReference type="AlphaFoldDB" id="A0A4D6GY15"/>
<proteinExistence type="predicted"/>
<protein>
    <submittedName>
        <fullName evidence="1">Small CPxCG-related zinc finger protein</fullName>
    </submittedName>
</protein>
<name>A0A4D6GY15_HALS9</name>
<accession>A0A4D6GY15</accession>
<reference evidence="1 2" key="1">
    <citation type="journal article" date="2019" name="Microbiol. Resour. Announc.">
        <title>The Genome Sequence of the Halobacterium salinarum Type Strain Is Closely Related to That of Laboratory Strains NRC-1 and R1.</title>
        <authorList>
            <person name="Pfeiffer F."/>
            <person name="Marchfelder A."/>
            <person name="Habermann B."/>
            <person name="Dyall-Smith M.L."/>
        </authorList>
    </citation>
    <scope>NUCLEOTIDE SEQUENCE [LARGE SCALE GENOMIC DNA]</scope>
    <source>
        <strain evidence="2">ATCC 33171 / DSM 3754 / JCM 8978 / NBRC 102687 / NCIMB 764 / 91-R6</strain>
    </source>
</reference>
<evidence type="ECO:0000313" key="1">
    <source>
        <dbReference type="EMBL" id="QCC45177.1"/>
    </source>
</evidence>
<organism evidence="1 2">
    <name type="scientific">Halobacterium salinarum (strain ATCC 33171 / DSM 3754 / JCM 8978 / NBRC 102687 / NCIMB 764 / 91-R6)</name>
    <dbReference type="NCBI Taxonomy" id="2597657"/>
    <lineage>
        <taxon>Archaea</taxon>
        <taxon>Methanobacteriati</taxon>
        <taxon>Methanobacteriota</taxon>
        <taxon>Stenosarchaea group</taxon>
        <taxon>Halobacteria</taxon>
        <taxon>Halobacteriales</taxon>
        <taxon>Halobacteriaceae</taxon>
        <taxon>Halobacterium</taxon>
    </lineage>
</organism>
<dbReference type="EMBL" id="CP038631">
    <property type="protein sequence ID" value="QCC45177.1"/>
    <property type="molecule type" value="Genomic_DNA"/>
</dbReference>
<dbReference type="Proteomes" id="UP000296216">
    <property type="component" value="Chromosome"/>
</dbReference>
<sequence>MSATTRLRCHQCGRTASRDDWSSATHPSLGEMTQCPGCGSTDIQGNH</sequence>
<gene>
    <name evidence="1" type="ORF">HBSAL_07630</name>
</gene>